<feature type="signal peptide" evidence="1">
    <location>
        <begin position="1"/>
        <end position="28"/>
    </location>
</feature>
<dbReference type="RefSeq" id="WP_370565193.1">
    <property type="nucleotide sequence ID" value="NZ_JBFWIB010000013.1"/>
</dbReference>
<proteinExistence type="predicted"/>
<evidence type="ECO:0000256" key="1">
    <source>
        <dbReference type="SAM" id="SignalP"/>
    </source>
</evidence>
<accession>A0ABV4HRR9</accession>
<evidence type="ECO:0000259" key="2">
    <source>
        <dbReference type="Pfam" id="PF13577"/>
    </source>
</evidence>
<comment type="caution">
    <text evidence="3">The sequence shown here is derived from an EMBL/GenBank/DDBJ whole genome shotgun (WGS) entry which is preliminary data.</text>
</comment>
<feature type="chain" id="PRO_5047262440" evidence="1">
    <location>
        <begin position="29"/>
        <end position="175"/>
    </location>
</feature>
<dbReference type="InterPro" id="IPR011944">
    <property type="entry name" value="Steroid_delta5-4_isomerase"/>
</dbReference>
<name>A0ABV4HRR9_9GAMM</name>
<evidence type="ECO:0000313" key="4">
    <source>
        <dbReference type="Proteomes" id="UP001566331"/>
    </source>
</evidence>
<dbReference type="Gene3D" id="3.10.450.50">
    <property type="match status" value="1"/>
</dbReference>
<gene>
    <name evidence="3" type="ORF">AB6713_12640</name>
</gene>
<keyword evidence="1" id="KW-0732">Signal</keyword>
<sequence length="175" mass="18968">MHGLFAAAGAVVLACVAALSSLDARAEAAEAEVPAESVAVRMLWSTLDTLWNARDAERFGDLFAVDASFEFVDRGERLEGRRAIRRHFAQRFPRFAPDVRHRTHVREVHAIAPGVSTVDGKVEILREGTGDGAEPVVSRTFAIFAVMLRTADGWKIRTLRAYALPAADGPAPAST</sequence>
<dbReference type="NCBIfam" id="TIGR02246">
    <property type="entry name" value="SgcJ/EcaC family oxidoreductase"/>
    <property type="match status" value="1"/>
</dbReference>
<organism evidence="3 4">
    <name type="scientific">Luteimonas salinilitoris</name>
    <dbReference type="NCBI Taxonomy" id="3237697"/>
    <lineage>
        <taxon>Bacteria</taxon>
        <taxon>Pseudomonadati</taxon>
        <taxon>Pseudomonadota</taxon>
        <taxon>Gammaproteobacteria</taxon>
        <taxon>Lysobacterales</taxon>
        <taxon>Lysobacteraceae</taxon>
        <taxon>Luteimonas</taxon>
    </lineage>
</organism>
<dbReference type="SUPFAM" id="SSF54427">
    <property type="entry name" value="NTF2-like"/>
    <property type="match status" value="1"/>
</dbReference>
<dbReference type="Proteomes" id="UP001566331">
    <property type="component" value="Unassembled WGS sequence"/>
</dbReference>
<evidence type="ECO:0000313" key="3">
    <source>
        <dbReference type="EMBL" id="MEZ0475452.1"/>
    </source>
</evidence>
<dbReference type="InterPro" id="IPR032710">
    <property type="entry name" value="NTF2-like_dom_sf"/>
</dbReference>
<dbReference type="InterPro" id="IPR037401">
    <property type="entry name" value="SnoaL-like"/>
</dbReference>
<protein>
    <submittedName>
        <fullName evidence="3">SgcJ/EcaC family oxidoreductase</fullName>
    </submittedName>
</protein>
<keyword evidence="4" id="KW-1185">Reference proteome</keyword>
<feature type="domain" description="SnoaL-like" evidence="2">
    <location>
        <begin position="39"/>
        <end position="160"/>
    </location>
</feature>
<dbReference type="EMBL" id="JBFWIC010000016">
    <property type="protein sequence ID" value="MEZ0475452.1"/>
    <property type="molecule type" value="Genomic_DNA"/>
</dbReference>
<dbReference type="Pfam" id="PF13577">
    <property type="entry name" value="SnoaL_4"/>
    <property type="match status" value="1"/>
</dbReference>
<reference evidence="3 4" key="1">
    <citation type="submission" date="2024-07" db="EMBL/GenBank/DDBJ databases">
        <title>Luteimonas salilacus sp. nov., isolated from the shore soil of Salt Lake in Tibet of China.</title>
        <authorList>
            <person name="Zhang X."/>
            <person name="Li A."/>
        </authorList>
    </citation>
    <scope>NUCLEOTIDE SEQUENCE [LARGE SCALE GENOMIC DNA]</scope>
    <source>
        <strain evidence="3 4">B3-2-R+30</strain>
    </source>
</reference>